<evidence type="ECO:0000256" key="9">
    <source>
        <dbReference type="ARBA" id="ARBA00022691"/>
    </source>
</evidence>
<feature type="domain" description="SAM-dependent MTase RsmB/NOP-type" evidence="15">
    <location>
        <begin position="161"/>
        <end position="437"/>
    </location>
</feature>
<evidence type="ECO:0000256" key="5">
    <source>
        <dbReference type="ARBA" id="ARBA00022490"/>
    </source>
</evidence>
<comment type="similarity">
    <text evidence="3 14">Belongs to the class I-like SAM-binding methyltransferase superfamily. RsmB/NOP family.</text>
</comment>
<keyword evidence="10 14" id="KW-0694">RNA-binding</keyword>
<organism evidence="16 17">
    <name type="scientific">Halothiobacillus neapolitanus (strain ATCC 23641 / DSM 15147 / CIP 104769 / NCIMB 8539 / c2)</name>
    <name type="common">Thiobacillus neapolitanus</name>
    <dbReference type="NCBI Taxonomy" id="555778"/>
    <lineage>
        <taxon>Bacteria</taxon>
        <taxon>Pseudomonadati</taxon>
        <taxon>Pseudomonadota</taxon>
        <taxon>Gammaproteobacteria</taxon>
        <taxon>Chromatiales</taxon>
        <taxon>Halothiobacillaceae</taxon>
        <taxon>Halothiobacillus</taxon>
    </lineage>
</organism>
<feature type="binding site" evidence="14">
    <location>
        <position position="276"/>
    </location>
    <ligand>
        <name>S-adenosyl-L-methionine</name>
        <dbReference type="ChEBI" id="CHEBI:59789"/>
    </ligand>
</feature>
<evidence type="ECO:0000256" key="3">
    <source>
        <dbReference type="ARBA" id="ARBA00007494"/>
    </source>
</evidence>
<accession>D0KVS1</accession>
<dbReference type="AlphaFoldDB" id="D0KVS1"/>
<dbReference type="PANTHER" id="PTHR22807">
    <property type="entry name" value="NOP2 YEAST -RELATED NOL1/NOP2/FMU SUN DOMAIN-CONTAINING"/>
    <property type="match status" value="1"/>
</dbReference>
<dbReference type="InterPro" id="IPR049560">
    <property type="entry name" value="MeTrfase_RsmB-F_NOP2_cat"/>
</dbReference>
<dbReference type="PROSITE" id="PS01153">
    <property type="entry name" value="NOL1_NOP2_SUN"/>
    <property type="match status" value="1"/>
</dbReference>
<name>D0KVS1_HALNC</name>
<evidence type="ECO:0000256" key="13">
    <source>
        <dbReference type="ARBA" id="ARBA00047283"/>
    </source>
</evidence>
<dbReference type="SUPFAM" id="SSF53335">
    <property type="entry name" value="S-adenosyl-L-methionine-dependent methyltransferases"/>
    <property type="match status" value="1"/>
</dbReference>
<dbReference type="STRING" id="555778.Hneap_2083"/>
<dbReference type="HOGENOM" id="CLU_005316_0_4_6"/>
<evidence type="ECO:0000256" key="4">
    <source>
        <dbReference type="ARBA" id="ARBA00012140"/>
    </source>
</evidence>
<dbReference type="Gene3D" id="3.40.50.150">
    <property type="entry name" value="Vaccinia Virus protein VP39"/>
    <property type="match status" value="1"/>
</dbReference>
<comment type="function">
    <text evidence="1">Specifically methylates the cytosine at position 967 (m5C967) of 16S rRNA.</text>
</comment>
<dbReference type="FunFam" id="3.40.50.150:FF:000022">
    <property type="entry name" value="Ribosomal RNA small subunit methyltransferase B"/>
    <property type="match status" value="1"/>
</dbReference>
<feature type="binding site" evidence="14">
    <location>
        <position position="302"/>
    </location>
    <ligand>
        <name>S-adenosyl-L-methionine</name>
        <dbReference type="ChEBI" id="CHEBI:59789"/>
    </ligand>
</feature>
<dbReference type="Gene3D" id="3.30.70.1170">
    <property type="entry name" value="Sun protein, domain 3"/>
    <property type="match status" value="1"/>
</dbReference>
<dbReference type="PROSITE" id="PS51686">
    <property type="entry name" value="SAM_MT_RSMB_NOP"/>
    <property type="match status" value="1"/>
</dbReference>
<dbReference type="Pfam" id="PF22458">
    <property type="entry name" value="RsmF-B_ferredox"/>
    <property type="match status" value="1"/>
</dbReference>
<comment type="catalytic activity">
    <reaction evidence="13">
        <text>cytidine(967) in 16S rRNA + S-adenosyl-L-methionine = 5-methylcytidine(967) in 16S rRNA + S-adenosyl-L-homocysteine + H(+)</text>
        <dbReference type="Rhea" id="RHEA:42748"/>
        <dbReference type="Rhea" id="RHEA-COMP:10219"/>
        <dbReference type="Rhea" id="RHEA-COMP:10220"/>
        <dbReference type="ChEBI" id="CHEBI:15378"/>
        <dbReference type="ChEBI" id="CHEBI:57856"/>
        <dbReference type="ChEBI" id="CHEBI:59789"/>
        <dbReference type="ChEBI" id="CHEBI:74483"/>
        <dbReference type="ChEBI" id="CHEBI:82748"/>
        <dbReference type="EC" id="2.1.1.176"/>
    </reaction>
</comment>
<evidence type="ECO:0000256" key="1">
    <source>
        <dbReference type="ARBA" id="ARBA00002724"/>
    </source>
</evidence>
<dbReference type="NCBIfam" id="NF008149">
    <property type="entry name" value="PRK10901.1"/>
    <property type="match status" value="1"/>
</dbReference>
<keyword evidence="17" id="KW-1185">Reference proteome</keyword>
<dbReference type="InterPro" id="IPR054728">
    <property type="entry name" value="RsmB-like_ferredoxin"/>
</dbReference>
<dbReference type="eggNOG" id="COG0144">
    <property type="taxonomic scope" value="Bacteria"/>
</dbReference>
<dbReference type="Pfam" id="PF01189">
    <property type="entry name" value="Methyltr_RsmB-F"/>
    <property type="match status" value="1"/>
</dbReference>
<feature type="active site" description="Nucleophile" evidence="14">
    <location>
        <position position="374"/>
    </location>
</feature>
<feature type="binding site" evidence="14">
    <location>
        <begin position="253"/>
        <end position="259"/>
    </location>
    <ligand>
        <name>S-adenosyl-L-methionine</name>
        <dbReference type="ChEBI" id="CHEBI:59789"/>
    </ligand>
</feature>
<dbReference type="Gene3D" id="1.10.940.10">
    <property type="entry name" value="NusB-like"/>
    <property type="match status" value="1"/>
</dbReference>
<dbReference type="GO" id="GO:0070475">
    <property type="term" value="P:rRNA base methylation"/>
    <property type="evidence" value="ECO:0007669"/>
    <property type="project" value="TreeGrafter"/>
</dbReference>
<dbReference type="EMBL" id="CP001801">
    <property type="protein sequence ID" value="ACX96901.1"/>
    <property type="molecule type" value="Genomic_DNA"/>
</dbReference>
<sequence length="437" mass="47593">MPRLSPEALTAQLLLSVVGQGVSLDAALGRVLSQAQPVHRGLVQAMGYEVLRHYEALVFWRDSLLERPIPAKSAIIALLLLVGLERIRGARREASRSVNSAVQAARELGHPWATGLLNAVLRRAVRQIEEGVDPFAQAPSAAGARLPQWLFDALTVDWGEARASALGSALATHPPMTLRVAGDRAAYGEQLSSIEIEANPTAFSTRGLNLVHPMDVDRLPGFAEGQVSVQDEAAQWVVDLLDLAPGQHVLDACSAPGGKTLAMLQHQPESNVTAVDIDTTRMARVQENLERGQVFARLIVGDAGAPQDWWDGQPFDRILADVPCSATGVIRRHPDIKRLRRPEDLPVLVERQAVILDALWSLLKPGGRMVYATCSILDRENSAQVAAFLRRHGDARALPLSVDWGEPRQIDGQFLGQQVFPVSEGHDGFFYAVLEKN</sequence>
<evidence type="ECO:0000256" key="14">
    <source>
        <dbReference type="PROSITE-ProRule" id="PRU01023"/>
    </source>
</evidence>
<keyword evidence="5" id="KW-0963">Cytoplasm</keyword>
<dbReference type="CDD" id="cd02440">
    <property type="entry name" value="AdoMet_MTases"/>
    <property type="match status" value="1"/>
</dbReference>
<proteinExistence type="inferred from homology"/>
<dbReference type="InterPro" id="IPR004573">
    <property type="entry name" value="rRNA_ssu_MeTfrase_B"/>
</dbReference>
<dbReference type="GO" id="GO:0005829">
    <property type="term" value="C:cytosol"/>
    <property type="evidence" value="ECO:0007669"/>
    <property type="project" value="TreeGrafter"/>
</dbReference>
<dbReference type="EC" id="2.1.1.176" evidence="4"/>
<dbReference type="InterPro" id="IPR018314">
    <property type="entry name" value="RsmB/NOL1/NOP2-like_CS"/>
</dbReference>
<dbReference type="GO" id="GO:0009383">
    <property type="term" value="F:rRNA (cytosine-C5-)-methyltransferase activity"/>
    <property type="evidence" value="ECO:0007669"/>
    <property type="project" value="TreeGrafter"/>
</dbReference>
<dbReference type="InterPro" id="IPR029063">
    <property type="entry name" value="SAM-dependent_MTases_sf"/>
</dbReference>
<evidence type="ECO:0000256" key="10">
    <source>
        <dbReference type="ARBA" id="ARBA00022884"/>
    </source>
</evidence>
<dbReference type="SUPFAM" id="SSF48013">
    <property type="entry name" value="NusB-like"/>
    <property type="match status" value="1"/>
</dbReference>
<dbReference type="InterPro" id="IPR006027">
    <property type="entry name" value="NusB_RsmB_TIM44"/>
</dbReference>
<keyword evidence="8 14" id="KW-0808">Transferase</keyword>
<reference evidence="16 17" key="1">
    <citation type="submission" date="2009-10" db="EMBL/GenBank/DDBJ databases">
        <title>Complete sequence of Halothiobacillus neapolitanus c2.</title>
        <authorList>
            <consortium name="US DOE Joint Genome Institute"/>
            <person name="Lucas S."/>
            <person name="Copeland A."/>
            <person name="Lapidus A."/>
            <person name="Glavina del Rio T."/>
            <person name="Tice H."/>
            <person name="Bruce D."/>
            <person name="Goodwin L."/>
            <person name="Pitluck S."/>
            <person name="Davenport K."/>
            <person name="Brettin T."/>
            <person name="Detter J.C."/>
            <person name="Han C."/>
            <person name="Tapia R."/>
            <person name="Larimer F."/>
            <person name="Land M."/>
            <person name="Hauser L."/>
            <person name="Kyrpides N."/>
            <person name="Mikhailova N."/>
            <person name="Kerfeld C."/>
            <person name="Cannon G."/>
            <person name="Heinhort S."/>
        </authorList>
    </citation>
    <scope>NUCLEOTIDE SEQUENCE [LARGE SCALE GENOMIC DNA]</scope>
    <source>
        <strain evidence="17">ATCC 23641 / c2</strain>
    </source>
</reference>
<dbReference type="InterPro" id="IPR035926">
    <property type="entry name" value="NusB-like_sf"/>
</dbReference>
<keyword evidence="9 14" id="KW-0949">S-adenosyl-L-methionine</keyword>
<comment type="subcellular location">
    <subcellularLocation>
        <location evidence="2">Cytoplasm</location>
    </subcellularLocation>
</comment>
<evidence type="ECO:0000259" key="15">
    <source>
        <dbReference type="PROSITE" id="PS51686"/>
    </source>
</evidence>
<keyword evidence="6" id="KW-0698">rRNA processing</keyword>
<dbReference type="Pfam" id="PF01029">
    <property type="entry name" value="NusB"/>
    <property type="match status" value="1"/>
</dbReference>
<dbReference type="GO" id="GO:0006355">
    <property type="term" value="P:regulation of DNA-templated transcription"/>
    <property type="evidence" value="ECO:0007669"/>
    <property type="project" value="InterPro"/>
</dbReference>
<dbReference type="NCBIfam" id="TIGR00563">
    <property type="entry name" value="rsmB"/>
    <property type="match status" value="1"/>
</dbReference>
<evidence type="ECO:0000256" key="7">
    <source>
        <dbReference type="ARBA" id="ARBA00022603"/>
    </source>
</evidence>
<dbReference type="PRINTS" id="PR02008">
    <property type="entry name" value="RCMTFAMILY"/>
</dbReference>
<feature type="binding site" evidence="14">
    <location>
        <position position="321"/>
    </location>
    <ligand>
        <name>S-adenosyl-L-methionine</name>
        <dbReference type="ChEBI" id="CHEBI:59789"/>
    </ligand>
</feature>
<evidence type="ECO:0000256" key="12">
    <source>
        <dbReference type="ARBA" id="ARBA00031088"/>
    </source>
</evidence>
<dbReference type="PANTHER" id="PTHR22807:SF61">
    <property type="entry name" value="NOL1_NOP2_SUN FAMILY PROTEIN _ ANTITERMINATION NUSB DOMAIN-CONTAINING PROTEIN"/>
    <property type="match status" value="1"/>
</dbReference>
<evidence type="ECO:0000313" key="17">
    <source>
        <dbReference type="Proteomes" id="UP000009102"/>
    </source>
</evidence>
<evidence type="ECO:0000256" key="11">
    <source>
        <dbReference type="ARBA" id="ARBA00030399"/>
    </source>
</evidence>
<protein>
    <recommendedName>
        <fullName evidence="4">16S rRNA (cytosine(967)-C(5))-methyltransferase</fullName>
        <ecNumber evidence="4">2.1.1.176</ecNumber>
    </recommendedName>
    <alternativeName>
        <fullName evidence="11">16S rRNA m5C967 methyltransferase</fullName>
    </alternativeName>
    <alternativeName>
        <fullName evidence="12">rRNA (cytosine-C(5)-)-methyltransferase RsmB</fullName>
    </alternativeName>
</protein>
<evidence type="ECO:0000256" key="8">
    <source>
        <dbReference type="ARBA" id="ARBA00022679"/>
    </source>
</evidence>
<evidence type="ECO:0000313" key="16">
    <source>
        <dbReference type="EMBL" id="ACX96901.1"/>
    </source>
</evidence>
<gene>
    <name evidence="16" type="ordered locus">Hneap_2083</name>
</gene>
<dbReference type="Proteomes" id="UP000009102">
    <property type="component" value="Chromosome"/>
</dbReference>
<dbReference type="GO" id="GO:0003723">
    <property type="term" value="F:RNA binding"/>
    <property type="evidence" value="ECO:0007669"/>
    <property type="project" value="UniProtKB-UniRule"/>
</dbReference>
<dbReference type="InterPro" id="IPR023267">
    <property type="entry name" value="RCMT"/>
</dbReference>
<evidence type="ECO:0000256" key="2">
    <source>
        <dbReference type="ARBA" id="ARBA00004496"/>
    </source>
</evidence>
<dbReference type="InterPro" id="IPR001678">
    <property type="entry name" value="MeTrfase_RsmB-F_NOP2_dom"/>
</dbReference>
<evidence type="ECO:0000256" key="6">
    <source>
        <dbReference type="ARBA" id="ARBA00022552"/>
    </source>
</evidence>
<keyword evidence="7 14" id="KW-0489">Methyltransferase</keyword>
<dbReference type="KEGG" id="hna:Hneap_2083"/>